<reference evidence="2" key="4">
    <citation type="submission" date="2025-09" db="UniProtKB">
        <authorList>
            <consortium name="Ensembl"/>
        </authorList>
    </citation>
    <scope>IDENTIFICATION</scope>
</reference>
<dbReference type="HOGENOM" id="CLU_035960_0_0_1"/>
<feature type="compositionally biased region" description="Polar residues" evidence="1">
    <location>
        <begin position="289"/>
        <end position="301"/>
    </location>
</feature>
<reference evidence="3" key="1">
    <citation type="journal article" date="2002" name="Science">
        <title>The draft genome of Ciona intestinalis: insights into chordate and vertebrate origins.</title>
        <authorList>
            <person name="Dehal P."/>
            <person name="Satou Y."/>
            <person name="Campbell R.K."/>
            <person name="Chapman J."/>
            <person name="Degnan B."/>
            <person name="De Tomaso A."/>
            <person name="Davidson B."/>
            <person name="Di Gregorio A."/>
            <person name="Gelpke M."/>
            <person name="Goodstein D.M."/>
            <person name="Harafuji N."/>
            <person name="Hastings K.E."/>
            <person name="Ho I."/>
            <person name="Hotta K."/>
            <person name="Huang W."/>
            <person name="Kawashima T."/>
            <person name="Lemaire P."/>
            <person name="Martinez D."/>
            <person name="Meinertzhagen I.A."/>
            <person name="Necula S."/>
            <person name="Nonaka M."/>
            <person name="Putnam N."/>
            <person name="Rash S."/>
            <person name="Saiga H."/>
            <person name="Satake M."/>
            <person name="Terry A."/>
            <person name="Yamada L."/>
            <person name="Wang H.G."/>
            <person name="Awazu S."/>
            <person name="Azumi K."/>
            <person name="Boore J."/>
            <person name="Branno M."/>
            <person name="Chin-Bow S."/>
            <person name="DeSantis R."/>
            <person name="Doyle S."/>
            <person name="Francino P."/>
            <person name="Keys D.N."/>
            <person name="Haga S."/>
            <person name="Hayashi H."/>
            <person name="Hino K."/>
            <person name="Imai K.S."/>
            <person name="Inaba K."/>
            <person name="Kano S."/>
            <person name="Kobayashi K."/>
            <person name="Kobayashi M."/>
            <person name="Lee B.I."/>
            <person name="Makabe K.W."/>
            <person name="Manohar C."/>
            <person name="Matassi G."/>
            <person name="Medina M."/>
            <person name="Mochizuki Y."/>
            <person name="Mount S."/>
            <person name="Morishita T."/>
            <person name="Miura S."/>
            <person name="Nakayama A."/>
            <person name="Nishizaka S."/>
            <person name="Nomoto H."/>
            <person name="Ohta F."/>
            <person name="Oishi K."/>
            <person name="Rigoutsos I."/>
            <person name="Sano M."/>
            <person name="Sasaki A."/>
            <person name="Sasakura Y."/>
            <person name="Shoguchi E."/>
            <person name="Shin-i T."/>
            <person name="Spagnuolo A."/>
            <person name="Stainier D."/>
            <person name="Suzuki M.M."/>
            <person name="Tassy O."/>
            <person name="Takatori N."/>
            <person name="Tokuoka M."/>
            <person name="Yagi K."/>
            <person name="Yoshizaki F."/>
            <person name="Wada S."/>
            <person name="Zhang C."/>
            <person name="Hyatt P.D."/>
            <person name="Larimer F."/>
            <person name="Detter C."/>
            <person name="Doggett N."/>
            <person name="Glavina T."/>
            <person name="Hawkins T."/>
            <person name="Richardson P."/>
            <person name="Lucas S."/>
            <person name="Kohara Y."/>
            <person name="Levine M."/>
            <person name="Satoh N."/>
            <person name="Rokhsar D.S."/>
        </authorList>
    </citation>
    <scope>NUCLEOTIDE SEQUENCE [LARGE SCALE GENOMIC DNA]</scope>
</reference>
<dbReference type="AlphaFoldDB" id="F6QN98"/>
<feature type="compositionally biased region" description="Basic and acidic residues" evidence="1">
    <location>
        <begin position="466"/>
        <end position="476"/>
    </location>
</feature>
<accession>F6QN98</accession>
<evidence type="ECO:0008006" key="4">
    <source>
        <dbReference type="Google" id="ProtNLM"/>
    </source>
</evidence>
<proteinExistence type="predicted"/>
<feature type="region of interest" description="Disordered" evidence="1">
    <location>
        <begin position="465"/>
        <end position="484"/>
    </location>
</feature>
<reference evidence="2" key="3">
    <citation type="submission" date="2025-08" db="UniProtKB">
        <authorList>
            <consortium name="Ensembl"/>
        </authorList>
    </citation>
    <scope>IDENTIFICATION</scope>
</reference>
<feature type="region of interest" description="Disordered" evidence="1">
    <location>
        <begin position="267"/>
        <end position="354"/>
    </location>
</feature>
<dbReference type="Ensembl" id="ENSCINT00000009736.3">
    <property type="protein sequence ID" value="ENSCINP00000009736.3"/>
    <property type="gene ID" value="ENSCING00000004709.3"/>
</dbReference>
<feature type="compositionally biased region" description="Basic and acidic residues" evidence="1">
    <location>
        <begin position="305"/>
        <end position="325"/>
    </location>
</feature>
<feature type="compositionally biased region" description="Basic and acidic residues" evidence="1">
    <location>
        <begin position="279"/>
        <end position="288"/>
    </location>
</feature>
<sequence>EPYTCTGNFPDDFAELWQRSGLDKEHVPVVKPRAKRPATPTADDAKTTPVLSLPSIVNLGLLFCFTLVRQVEFDVEDTKQMQINHAKELFIRSWKVEEKVLGILKMCILERLQCINLWNVGLTEHTLKILSSLLPSLPSIKSLVLDGNPIPGSEPYYLVMGEDSPIQHLSLRNNQITDQGAEMIGKALGTTFTQNRCLATLNLSFNNISDAGAKHIAQGIRMNRVLLSLSLASNNISDEGCQYICNALQRFSLTHEEVVQRRKLLSQGGFRGGSGLGSRRTDSKDRPSSNRSGSQMRTSRGSSKKKPDAGKKDAEKTPKKDEKGKKGVSVTSETPKGTKGKKSGGAGGKDGGKRAMTLSVTQDSENPDLPEFVHPLMDHQAEHTEGKVFIPGCMTLVNLNLSRNKIGKQGMEYLLSMIQYQANRHRILAATPTAPGLLKLHIQRNAVSEQHPTYVKIQETMVTRDPTYKPEAKTPEDDIQSVVG</sequence>
<dbReference type="EMBL" id="EAAA01002149">
    <property type="status" value="NOT_ANNOTATED_CDS"/>
    <property type="molecule type" value="Genomic_DNA"/>
</dbReference>
<organism evidence="2 3">
    <name type="scientific">Ciona intestinalis</name>
    <name type="common">Transparent sea squirt</name>
    <name type="synonym">Ascidia intestinalis</name>
    <dbReference type="NCBI Taxonomy" id="7719"/>
    <lineage>
        <taxon>Eukaryota</taxon>
        <taxon>Metazoa</taxon>
        <taxon>Chordata</taxon>
        <taxon>Tunicata</taxon>
        <taxon>Ascidiacea</taxon>
        <taxon>Phlebobranchia</taxon>
        <taxon>Cionidae</taxon>
        <taxon>Ciona</taxon>
    </lineage>
</organism>
<dbReference type="InterPro" id="IPR032675">
    <property type="entry name" value="LRR_dom_sf"/>
</dbReference>
<dbReference type="Gene3D" id="3.80.10.10">
    <property type="entry name" value="Ribonuclease Inhibitor"/>
    <property type="match status" value="2"/>
</dbReference>
<reference evidence="2" key="2">
    <citation type="journal article" date="2008" name="Genome Biol.">
        <title>Improved genome assembly and evidence-based global gene model set for the chordate Ciona intestinalis: new insight into intron and operon populations.</title>
        <authorList>
            <person name="Satou Y."/>
            <person name="Mineta K."/>
            <person name="Ogasawara M."/>
            <person name="Sasakura Y."/>
            <person name="Shoguchi E."/>
            <person name="Ueno K."/>
            <person name="Yamada L."/>
            <person name="Matsumoto J."/>
            <person name="Wasserscheid J."/>
            <person name="Dewar K."/>
            <person name="Wiley G.B."/>
            <person name="Macmil S.L."/>
            <person name="Roe B.A."/>
            <person name="Zeller R.W."/>
            <person name="Hastings K.E."/>
            <person name="Lemaire P."/>
            <person name="Lindquist E."/>
            <person name="Endo T."/>
            <person name="Hotta K."/>
            <person name="Inaba K."/>
        </authorList>
    </citation>
    <scope>NUCLEOTIDE SEQUENCE [LARGE SCALE GENOMIC DNA]</scope>
    <source>
        <strain evidence="2">wild type</strain>
    </source>
</reference>
<dbReference type="Pfam" id="PF13516">
    <property type="entry name" value="LRR_6"/>
    <property type="match status" value="4"/>
</dbReference>
<evidence type="ECO:0000313" key="3">
    <source>
        <dbReference type="Proteomes" id="UP000008144"/>
    </source>
</evidence>
<name>F6QN98_CIOIN</name>
<keyword evidence="3" id="KW-1185">Reference proteome</keyword>
<evidence type="ECO:0000256" key="1">
    <source>
        <dbReference type="SAM" id="MobiDB-lite"/>
    </source>
</evidence>
<dbReference type="InterPro" id="IPR001611">
    <property type="entry name" value="Leu-rich_rpt"/>
</dbReference>
<dbReference type="GeneTree" id="ENSGT00440000034367"/>
<evidence type="ECO:0000313" key="2">
    <source>
        <dbReference type="Ensembl" id="ENSCINP00000009736.3"/>
    </source>
</evidence>
<dbReference type="InterPro" id="IPR053040">
    <property type="entry name" value="LRR-containing_protein_71"/>
</dbReference>
<dbReference type="Proteomes" id="UP000008144">
    <property type="component" value="Chromosome 5"/>
</dbReference>
<dbReference type="PANTHER" id="PTHR46984:SF1">
    <property type="entry name" value="LEUCINE-RICH REPEAT-CONTAINING PROTEIN 71"/>
    <property type="match status" value="1"/>
</dbReference>
<dbReference type="SMART" id="SM00368">
    <property type="entry name" value="LRR_RI"/>
    <property type="match status" value="5"/>
</dbReference>
<dbReference type="PANTHER" id="PTHR46984">
    <property type="entry name" value="LEUCINE-RICH REPEAT-CONTAINING PROTEIN 71"/>
    <property type="match status" value="1"/>
</dbReference>
<protein>
    <recommendedName>
        <fullName evidence="4">Leucine rich repeat containing 71</fullName>
    </recommendedName>
</protein>
<dbReference type="SUPFAM" id="SSF52047">
    <property type="entry name" value="RNI-like"/>
    <property type="match status" value="1"/>
</dbReference>